<protein>
    <submittedName>
        <fullName evidence="3">Uncharacterized protein</fullName>
    </submittedName>
</protein>
<evidence type="ECO:0000313" key="3">
    <source>
        <dbReference type="EMBL" id="MCU4744738.1"/>
    </source>
</evidence>
<dbReference type="Proteomes" id="UP001321018">
    <property type="component" value="Unassembled WGS sequence"/>
</dbReference>
<feature type="region of interest" description="Disordered" evidence="1">
    <location>
        <begin position="41"/>
        <end position="61"/>
    </location>
</feature>
<evidence type="ECO:0000313" key="6">
    <source>
        <dbReference type="Proteomes" id="UP001321018"/>
    </source>
</evidence>
<dbReference type="AlphaFoldDB" id="A0AAP2Z526"/>
<dbReference type="Proteomes" id="UP001320972">
    <property type="component" value="Unassembled WGS sequence"/>
</dbReference>
<gene>
    <name evidence="4" type="ORF">OB955_18230</name>
    <name evidence="3" type="ORF">OB960_25560</name>
</gene>
<reference evidence="3 5" key="1">
    <citation type="submission" date="2022-09" db="EMBL/GenBank/DDBJ databases">
        <title>Enrichment on poylsaccharides allowed isolation of novel metabolic and taxonomic groups of Haloarchaea.</title>
        <authorList>
            <person name="Sorokin D.Y."/>
            <person name="Elcheninov A.G."/>
            <person name="Khizhniak T.V."/>
            <person name="Kolganova T.V."/>
            <person name="Kublanov I.V."/>
        </authorList>
    </citation>
    <scope>NUCLEOTIDE SEQUENCE</scope>
    <source>
        <strain evidence="4 5">AArc-m2/3/4</strain>
        <strain evidence="3">AArc-xg1-1</strain>
    </source>
</reference>
<keyword evidence="2" id="KW-1133">Transmembrane helix</keyword>
<dbReference type="RefSeq" id="WP_338006533.1">
    <property type="nucleotide sequence ID" value="NZ_JAOPKA010000041.1"/>
</dbReference>
<keyword evidence="2" id="KW-0812">Transmembrane</keyword>
<dbReference type="EMBL" id="JAOPKA010000041">
    <property type="protein sequence ID" value="MCU4744738.1"/>
    <property type="molecule type" value="Genomic_DNA"/>
</dbReference>
<organism evidence="3 6">
    <name type="scientific">Natronoglomus mannanivorans</name>
    <dbReference type="NCBI Taxonomy" id="2979990"/>
    <lineage>
        <taxon>Archaea</taxon>
        <taxon>Methanobacteriati</taxon>
        <taxon>Methanobacteriota</taxon>
        <taxon>Stenosarchaea group</taxon>
        <taxon>Halobacteria</taxon>
        <taxon>Halobacteriales</taxon>
        <taxon>Natrialbaceae</taxon>
        <taxon>Natronoglomus</taxon>
    </lineage>
</organism>
<accession>A0AAP2Z526</accession>
<name>A0AAP2Z526_9EURY</name>
<feature type="compositionally biased region" description="Polar residues" evidence="1">
    <location>
        <begin position="45"/>
        <end position="61"/>
    </location>
</feature>
<sequence length="61" mass="6668">MVFDVLIHTGAEHPNLVWVLLPAFITFVLGIGVGVFATRQRSESESATEAQAQSETVRPDQ</sequence>
<keyword evidence="5" id="KW-1185">Reference proteome</keyword>
<evidence type="ECO:0000313" key="4">
    <source>
        <dbReference type="EMBL" id="MCU4974660.1"/>
    </source>
</evidence>
<comment type="caution">
    <text evidence="3">The sequence shown here is derived from an EMBL/GenBank/DDBJ whole genome shotgun (WGS) entry which is preliminary data.</text>
</comment>
<feature type="transmembrane region" description="Helical" evidence="2">
    <location>
        <begin position="16"/>
        <end position="37"/>
    </location>
</feature>
<dbReference type="EMBL" id="JAOPKB010000013">
    <property type="protein sequence ID" value="MCU4974660.1"/>
    <property type="molecule type" value="Genomic_DNA"/>
</dbReference>
<proteinExistence type="predicted"/>
<evidence type="ECO:0000256" key="1">
    <source>
        <dbReference type="SAM" id="MobiDB-lite"/>
    </source>
</evidence>
<evidence type="ECO:0000313" key="5">
    <source>
        <dbReference type="Proteomes" id="UP001320972"/>
    </source>
</evidence>
<evidence type="ECO:0000256" key="2">
    <source>
        <dbReference type="SAM" id="Phobius"/>
    </source>
</evidence>
<keyword evidence="2" id="KW-0472">Membrane</keyword>